<comment type="caution">
    <text evidence="1">The sequence shown here is derived from an EMBL/GenBank/DDBJ whole genome shotgun (WGS) entry which is preliminary data.</text>
</comment>
<accession>A0A3A2ZJH7</accession>
<keyword evidence="2" id="KW-1185">Reference proteome</keyword>
<dbReference type="Gene3D" id="1.20.120.450">
    <property type="entry name" value="dinb family like domain"/>
    <property type="match status" value="1"/>
</dbReference>
<dbReference type="InterPro" id="IPR018531">
    <property type="entry name" value="DUF1993"/>
</dbReference>
<name>A0A3A2ZJH7_9EURO</name>
<proteinExistence type="predicted"/>
<gene>
    <name evidence="1" type="ORF">PHISCL_04366</name>
</gene>
<dbReference type="OrthoDB" id="3724345at2759"/>
<dbReference type="STRING" id="2070753.A0A3A2ZJH7"/>
<dbReference type="Pfam" id="PF09351">
    <property type="entry name" value="DUF1993"/>
    <property type="match status" value="1"/>
</dbReference>
<dbReference type="SUPFAM" id="SSF109854">
    <property type="entry name" value="DinB/YfiT-like putative metalloenzymes"/>
    <property type="match status" value="1"/>
</dbReference>
<dbReference type="AlphaFoldDB" id="A0A3A2ZJH7"/>
<dbReference type="PANTHER" id="PTHR36922">
    <property type="entry name" value="BLL2446 PROTEIN"/>
    <property type="match status" value="1"/>
</dbReference>
<evidence type="ECO:0000313" key="2">
    <source>
        <dbReference type="Proteomes" id="UP000266188"/>
    </source>
</evidence>
<organism evidence="1 2">
    <name type="scientific">Aspergillus sclerotialis</name>
    <dbReference type="NCBI Taxonomy" id="2070753"/>
    <lineage>
        <taxon>Eukaryota</taxon>
        <taxon>Fungi</taxon>
        <taxon>Dikarya</taxon>
        <taxon>Ascomycota</taxon>
        <taxon>Pezizomycotina</taxon>
        <taxon>Eurotiomycetes</taxon>
        <taxon>Eurotiomycetidae</taxon>
        <taxon>Eurotiales</taxon>
        <taxon>Aspergillaceae</taxon>
        <taxon>Aspergillus</taxon>
        <taxon>Aspergillus subgen. Polypaecilum</taxon>
    </lineage>
</organism>
<dbReference type="EMBL" id="MVGC01000127">
    <property type="protein sequence ID" value="RJE23292.1"/>
    <property type="molecule type" value="Genomic_DNA"/>
</dbReference>
<dbReference type="InterPro" id="IPR034660">
    <property type="entry name" value="DinB/YfiT-like"/>
</dbReference>
<evidence type="ECO:0008006" key="3">
    <source>
        <dbReference type="Google" id="ProtNLM"/>
    </source>
</evidence>
<reference evidence="2" key="1">
    <citation type="submission" date="2017-02" db="EMBL/GenBank/DDBJ databases">
        <authorList>
            <person name="Tafer H."/>
            <person name="Lopandic K."/>
        </authorList>
    </citation>
    <scope>NUCLEOTIDE SEQUENCE [LARGE SCALE GENOMIC DNA]</scope>
    <source>
        <strain evidence="2">CBS 366.77</strain>
    </source>
</reference>
<dbReference type="Proteomes" id="UP000266188">
    <property type="component" value="Unassembled WGS sequence"/>
</dbReference>
<sequence length="174" mass="19743">MTGTALYDASVPLFRKGMVTIKGVLEKAIAHYGDKASEIPKATLIEDMRPLSLHVQLCSNIAKKTLFRLGGIESEMWEDNEDTVEKLIQRCEKTIALLDSVKPEQLNGHEEDNADFKVGNHFEMSFNAKDSLFNFSIPFFYFHATITYSILRKEGVPLGFRDFLDPYIGPHIKQ</sequence>
<protein>
    <recommendedName>
        <fullName evidence="3">DUF1993 domain-containing protein</fullName>
    </recommendedName>
</protein>
<evidence type="ECO:0000313" key="1">
    <source>
        <dbReference type="EMBL" id="RJE23292.1"/>
    </source>
</evidence>
<dbReference type="PANTHER" id="PTHR36922:SF1">
    <property type="entry name" value="DUF1993 DOMAIN-CONTAINING PROTEIN"/>
    <property type="match status" value="1"/>
</dbReference>